<dbReference type="OrthoDB" id="1652078at2"/>
<dbReference type="SUPFAM" id="SSF55874">
    <property type="entry name" value="ATPase domain of HSP90 chaperone/DNA topoisomerase II/histidine kinase"/>
    <property type="match status" value="1"/>
</dbReference>
<evidence type="ECO:0000313" key="3">
    <source>
        <dbReference type="Proteomes" id="UP000062260"/>
    </source>
</evidence>
<dbReference type="GO" id="GO:0042802">
    <property type="term" value="F:identical protein binding"/>
    <property type="evidence" value="ECO:0007669"/>
    <property type="project" value="TreeGrafter"/>
</dbReference>
<dbReference type="Gene3D" id="3.30.565.10">
    <property type="entry name" value="Histidine kinase-like ATPase, C-terminal domain"/>
    <property type="match status" value="1"/>
</dbReference>
<organism evidence="2 3">
    <name type="scientific">Aerococcus urinaehominis</name>
    <dbReference type="NCBI Taxonomy" id="128944"/>
    <lineage>
        <taxon>Bacteria</taxon>
        <taxon>Bacillati</taxon>
        <taxon>Bacillota</taxon>
        <taxon>Bacilli</taxon>
        <taxon>Lactobacillales</taxon>
        <taxon>Aerococcaceae</taxon>
        <taxon>Aerococcus</taxon>
    </lineage>
</organism>
<dbReference type="KEGG" id="auh:AWM75_05450"/>
<evidence type="ECO:0000259" key="1">
    <source>
        <dbReference type="Pfam" id="PF14501"/>
    </source>
</evidence>
<dbReference type="PANTHER" id="PTHR40448">
    <property type="entry name" value="TWO-COMPONENT SENSOR HISTIDINE KINASE"/>
    <property type="match status" value="1"/>
</dbReference>
<feature type="domain" description="Sensor histidine kinase NatK-like C-terminal" evidence="1">
    <location>
        <begin position="329"/>
        <end position="429"/>
    </location>
</feature>
<proteinExistence type="predicted"/>
<dbReference type="InterPro" id="IPR036890">
    <property type="entry name" value="HATPase_C_sf"/>
</dbReference>
<evidence type="ECO:0000313" key="2">
    <source>
        <dbReference type="EMBL" id="AMB99473.1"/>
    </source>
</evidence>
<dbReference type="EMBL" id="CP014163">
    <property type="protein sequence ID" value="AMB99473.1"/>
    <property type="molecule type" value="Genomic_DNA"/>
</dbReference>
<dbReference type="AlphaFoldDB" id="A0A120IAX7"/>
<reference evidence="2 3" key="1">
    <citation type="journal article" date="2016" name="Genome Announc.">
        <title>Complete Genome Sequences of Aerococcus christensenii CCUG 28831T, Aerococcus sanguinicola CCUG 43001T, Aerococcus urinae CCUG 36881T, Aerococcus urinaeequi CCUG 28094T, Aerococcus urinaehominis CCUG 42038 BT, and Aerococcus viridans CCUG 4311T.</title>
        <authorList>
            <person name="Carkaci D."/>
            <person name="Dargis R."/>
            <person name="Nielsen X.C."/>
            <person name="Skovgaard O."/>
            <person name="Fuursted K."/>
            <person name="Christensen J.J."/>
        </authorList>
    </citation>
    <scope>NUCLEOTIDE SEQUENCE [LARGE SCALE GENOMIC DNA]</scope>
    <source>
        <strain evidence="2 3">CCUG42038B</strain>
    </source>
</reference>
<reference evidence="3" key="2">
    <citation type="submission" date="2016-01" db="EMBL/GenBank/DDBJ databases">
        <title>Six Aerococcus type strain genome sequencing and assembly using PacBio and Illumina Hiseq.</title>
        <authorList>
            <person name="Carkaci D."/>
            <person name="Dargis R."/>
            <person name="Nielsen X.C."/>
            <person name="Skovgaard O."/>
            <person name="Fuursted K."/>
            <person name="Christensen J.J."/>
        </authorList>
    </citation>
    <scope>NUCLEOTIDE SEQUENCE [LARGE SCALE GENOMIC DNA]</scope>
    <source>
        <strain evidence="3">CCUG42038B</strain>
    </source>
</reference>
<name>A0A120IAX7_9LACT</name>
<dbReference type="Pfam" id="PF14501">
    <property type="entry name" value="HATPase_c_5"/>
    <property type="match status" value="1"/>
</dbReference>
<sequence length="440" mass="50639">MLEFLANHITLYDLIFQAIVVFAVSPFIKDQRPSLKIPLYFILLSTAINPLILSFIFYIIFNYLVVALFIFYDQRQLDRAILLANLVYMNLYCQDLYYFSVIYPNFSSQSWSHYLLWVSGSLLLITGLTYFEKYLWQNYIAGSEKRTTWMLLATSLLTLIIFIPTFYREFLTFSGSNRMALIFLLISNLGLAIFLIIGVVLYYLGTSRIKQAERQQAQQKINQDYQKLINQQYEELRAFRHDWANIMTGLQGLVDQQRYPDLADYLNDLNQTAPNSRLNQDLPVSQLNRLTYSSLSNLFYTKLYQAQRQGIQCALEIQDPLYQGPINQLPLTRMLGILLDNAIEELGKLDQGQLVISLAGDQVLLNISIANQCQNIQASLDQVKKPGHSTKGPGRSQGLANLHELAHGQGIQIFTYNQDDFLIQELVIPFQTKKISRSPN</sequence>
<protein>
    <recommendedName>
        <fullName evidence="1">Sensor histidine kinase NatK-like C-terminal domain-containing protein</fullName>
    </recommendedName>
</protein>
<dbReference type="PANTHER" id="PTHR40448:SF1">
    <property type="entry name" value="TWO-COMPONENT SENSOR HISTIDINE KINASE"/>
    <property type="match status" value="1"/>
</dbReference>
<dbReference type="InterPro" id="IPR032834">
    <property type="entry name" value="NatK-like_C"/>
</dbReference>
<keyword evidence="3" id="KW-1185">Reference proteome</keyword>
<accession>A0A120IAX7</accession>
<dbReference type="STRING" id="128944.AWM75_05450"/>
<dbReference type="Proteomes" id="UP000062260">
    <property type="component" value="Chromosome"/>
</dbReference>
<gene>
    <name evidence="2" type="ORF">AWM75_05450</name>
</gene>
<dbReference type="RefSeq" id="WP_067979278.1">
    <property type="nucleotide sequence ID" value="NZ_CP014163.1"/>
</dbReference>